<sequence>MASEAITRGSCLCGKIQYEITGKLENNNMCWCISCRKVTGSVAMANTWSLTRAARQNFKLLQGEDSLKIYFDRSCDSGGCIERGFCTSCGSTMISENREKFPGAYIVPVGSMDIDPSTSDWAPKAEYYAKRKVPWLKTPDDTTKYTELV</sequence>
<comment type="similarity">
    <text evidence="1">Belongs to the Gfa family.</text>
</comment>
<dbReference type="Pfam" id="PF04828">
    <property type="entry name" value="GFA"/>
    <property type="match status" value="1"/>
</dbReference>
<dbReference type="AlphaFoldDB" id="A0AAN7UD82"/>
<name>A0AAN7UD82_9PEZI</name>
<dbReference type="PROSITE" id="PS51891">
    <property type="entry name" value="CENP_V_GFA"/>
    <property type="match status" value="1"/>
</dbReference>
<dbReference type="GO" id="GO:0046872">
    <property type="term" value="F:metal ion binding"/>
    <property type="evidence" value="ECO:0007669"/>
    <property type="project" value="UniProtKB-KW"/>
</dbReference>
<dbReference type="PANTHER" id="PTHR33337:SF40">
    <property type="entry name" value="CENP-V_GFA DOMAIN-CONTAINING PROTEIN-RELATED"/>
    <property type="match status" value="1"/>
</dbReference>
<evidence type="ECO:0000256" key="1">
    <source>
        <dbReference type="ARBA" id="ARBA00005495"/>
    </source>
</evidence>
<keyword evidence="4" id="KW-0456">Lyase</keyword>
<feature type="domain" description="CENP-V/GFA" evidence="5">
    <location>
        <begin position="7"/>
        <end position="122"/>
    </location>
</feature>
<dbReference type="Proteomes" id="UP001305414">
    <property type="component" value="Unassembled WGS sequence"/>
</dbReference>
<evidence type="ECO:0000256" key="4">
    <source>
        <dbReference type="ARBA" id="ARBA00023239"/>
    </source>
</evidence>
<comment type="caution">
    <text evidence="6">The sequence shown here is derived from an EMBL/GenBank/DDBJ whole genome shotgun (WGS) entry which is preliminary data.</text>
</comment>
<keyword evidence="2" id="KW-0479">Metal-binding</keyword>
<dbReference type="GO" id="GO:0016846">
    <property type="term" value="F:carbon-sulfur lyase activity"/>
    <property type="evidence" value="ECO:0007669"/>
    <property type="project" value="InterPro"/>
</dbReference>
<evidence type="ECO:0000313" key="6">
    <source>
        <dbReference type="EMBL" id="KAK5626784.1"/>
    </source>
</evidence>
<dbReference type="EMBL" id="JAWHQM010000004">
    <property type="protein sequence ID" value="KAK5626784.1"/>
    <property type="molecule type" value="Genomic_DNA"/>
</dbReference>
<evidence type="ECO:0000313" key="7">
    <source>
        <dbReference type="Proteomes" id="UP001305414"/>
    </source>
</evidence>
<dbReference type="InterPro" id="IPR011057">
    <property type="entry name" value="Mss4-like_sf"/>
</dbReference>
<keyword evidence="7" id="KW-1185">Reference proteome</keyword>
<protein>
    <recommendedName>
        <fullName evidence="5">CENP-V/GFA domain-containing protein</fullName>
    </recommendedName>
</protein>
<reference evidence="6 7" key="1">
    <citation type="submission" date="2023-10" db="EMBL/GenBank/DDBJ databases">
        <title>Draft genome sequence of Xylaria bambusicola isolate GMP-LS, the root and basal stem rot pathogen of sugarcane in Indonesia.</title>
        <authorList>
            <person name="Selvaraj P."/>
            <person name="Muralishankar V."/>
            <person name="Muruganantham S."/>
            <person name="Sp S."/>
            <person name="Haryani S."/>
            <person name="Lau K.J.X."/>
            <person name="Naqvi N.I."/>
        </authorList>
    </citation>
    <scope>NUCLEOTIDE SEQUENCE [LARGE SCALE GENOMIC DNA]</scope>
    <source>
        <strain evidence="6">GMP-LS</strain>
    </source>
</reference>
<evidence type="ECO:0000259" key="5">
    <source>
        <dbReference type="PROSITE" id="PS51891"/>
    </source>
</evidence>
<keyword evidence="3" id="KW-0862">Zinc</keyword>
<organism evidence="6 7">
    <name type="scientific">Xylaria bambusicola</name>
    <dbReference type="NCBI Taxonomy" id="326684"/>
    <lineage>
        <taxon>Eukaryota</taxon>
        <taxon>Fungi</taxon>
        <taxon>Dikarya</taxon>
        <taxon>Ascomycota</taxon>
        <taxon>Pezizomycotina</taxon>
        <taxon>Sordariomycetes</taxon>
        <taxon>Xylariomycetidae</taxon>
        <taxon>Xylariales</taxon>
        <taxon>Xylariaceae</taxon>
        <taxon>Xylaria</taxon>
    </lineage>
</organism>
<evidence type="ECO:0000256" key="2">
    <source>
        <dbReference type="ARBA" id="ARBA00022723"/>
    </source>
</evidence>
<proteinExistence type="inferred from homology"/>
<accession>A0AAN7UD82</accession>
<evidence type="ECO:0000256" key="3">
    <source>
        <dbReference type="ARBA" id="ARBA00022833"/>
    </source>
</evidence>
<dbReference type="SUPFAM" id="SSF51316">
    <property type="entry name" value="Mss4-like"/>
    <property type="match status" value="1"/>
</dbReference>
<dbReference type="Gene3D" id="3.90.1590.10">
    <property type="entry name" value="glutathione-dependent formaldehyde- activating enzyme (gfa)"/>
    <property type="match status" value="1"/>
</dbReference>
<dbReference type="InterPro" id="IPR006913">
    <property type="entry name" value="CENP-V/GFA"/>
</dbReference>
<dbReference type="PANTHER" id="PTHR33337">
    <property type="entry name" value="GFA DOMAIN-CONTAINING PROTEIN"/>
    <property type="match status" value="1"/>
</dbReference>
<gene>
    <name evidence="6" type="ORF">RRF57_002499</name>
</gene>